<dbReference type="Proteomes" id="UP000321899">
    <property type="component" value="Unassembled WGS sequence"/>
</dbReference>
<dbReference type="SMART" id="SM00062">
    <property type="entry name" value="PBPb"/>
    <property type="match status" value="1"/>
</dbReference>
<dbReference type="InterPro" id="IPR001638">
    <property type="entry name" value="Solute-binding_3/MltF_N"/>
</dbReference>
<keyword evidence="1 2" id="KW-0732">Signal</keyword>
<dbReference type="AlphaFoldDB" id="A0A5S5MDV5"/>
<dbReference type="OrthoDB" id="5296159at2"/>
<dbReference type="Gene3D" id="3.40.190.10">
    <property type="entry name" value="Periplasmic binding protein-like II"/>
    <property type="match status" value="2"/>
</dbReference>
<reference evidence="4 5" key="1">
    <citation type="submission" date="2019-06" db="EMBL/GenBank/DDBJ databases">
        <title>Desulfobotulus mexicanus sp. nov., a novel sulfate-reducing bacterium isolated from the sediment of an alkaline crater lake in Mexico.</title>
        <authorList>
            <person name="Hirschler-Rea A."/>
        </authorList>
    </citation>
    <scope>NUCLEOTIDE SEQUENCE [LARGE SCALE GENOMIC DNA]</scope>
    <source>
        <strain evidence="4 5">PAR22N</strain>
    </source>
</reference>
<evidence type="ECO:0000256" key="1">
    <source>
        <dbReference type="ARBA" id="ARBA00022729"/>
    </source>
</evidence>
<evidence type="ECO:0000313" key="5">
    <source>
        <dbReference type="Proteomes" id="UP000321899"/>
    </source>
</evidence>
<dbReference type="Pfam" id="PF00497">
    <property type="entry name" value="SBP_bac_3"/>
    <property type="match status" value="1"/>
</dbReference>
<protein>
    <submittedName>
        <fullName evidence="4">Transporter substrate-binding domain-containing protein</fullName>
    </submittedName>
</protein>
<comment type="caution">
    <text evidence="4">The sequence shown here is derived from an EMBL/GenBank/DDBJ whole genome shotgun (WGS) entry which is preliminary data.</text>
</comment>
<keyword evidence="5" id="KW-1185">Reference proteome</keyword>
<evidence type="ECO:0000256" key="2">
    <source>
        <dbReference type="SAM" id="SignalP"/>
    </source>
</evidence>
<dbReference type="EMBL" id="VDMB01000020">
    <property type="protein sequence ID" value="TYT73805.1"/>
    <property type="molecule type" value="Genomic_DNA"/>
</dbReference>
<evidence type="ECO:0000259" key="3">
    <source>
        <dbReference type="SMART" id="SM00062"/>
    </source>
</evidence>
<feature type="signal peptide" evidence="2">
    <location>
        <begin position="1"/>
        <end position="24"/>
    </location>
</feature>
<evidence type="ECO:0000313" key="4">
    <source>
        <dbReference type="EMBL" id="TYT73805.1"/>
    </source>
</evidence>
<dbReference type="RefSeq" id="WP_139450170.1">
    <property type="nucleotide sequence ID" value="NZ_VDMB01000020.1"/>
</dbReference>
<organism evidence="4 5">
    <name type="scientific">Desulfobotulus mexicanus</name>
    <dbReference type="NCBI Taxonomy" id="2586642"/>
    <lineage>
        <taxon>Bacteria</taxon>
        <taxon>Pseudomonadati</taxon>
        <taxon>Thermodesulfobacteriota</taxon>
        <taxon>Desulfobacteria</taxon>
        <taxon>Desulfobacterales</taxon>
        <taxon>Desulfobacteraceae</taxon>
        <taxon>Desulfobotulus</taxon>
    </lineage>
</organism>
<feature type="chain" id="PRO_5024387281" evidence="2">
    <location>
        <begin position="25"/>
        <end position="247"/>
    </location>
</feature>
<feature type="domain" description="Solute-binding protein family 3/N-terminal" evidence="3">
    <location>
        <begin position="35"/>
        <end position="245"/>
    </location>
</feature>
<accession>A0A5S5MDV5</accession>
<gene>
    <name evidence="4" type="ORF">FIM25_13245</name>
</gene>
<name>A0A5S5MDV5_9BACT</name>
<proteinExistence type="predicted"/>
<sequence>MKAIRFSIISLIFSLCIYGISASAENITGASLNWEPYIGHEMPREGYVAEVVKEAFSREGYNLEIQYMPWARVVALSKEGRFDAYFPEYYAEELKEDFLISDPFPGGPLVFFQKKGANITYNSMEDLRSYKIGVVRGYVNTPEFDAAEYLTKDPVTEDMQNLLKLLAGRIDLMVVDKYVGLHLLRTQVPDRVNEIEIVEPPLGFNDLYVCFPKNTKDAEKRLKAFNKGLKDLKDSGQMKAIMASHGF</sequence>
<dbReference type="SUPFAM" id="SSF53850">
    <property type="entry name" value="Periplasmic binding protein-like II"/>
    <property type="match status" value="1"/>
</dbReference>
<dbReference type="PANTHER" id="PTHR35936">
    <property type="entry name" value="MEMBRANE-BOUND LYTIC MUREIN TRANSGLYCOSYLASE F"/>
    <property type="match status" value="1"/>
</dbReference>
<dbReference type="PANTHER" id="PTHR35936:SF25">
    <property type="entry name" value="ABC TRANSPORTER SUBSTRATE-BINDING PROTEIN"/>
    <property type="match status" value="1"/>
</dbReference>